<accession>A0A1J1J302</accession>
<dbReference type="EMBL" id="CVRI01000067">
    <property type="protein sequence ID" value="CRL06851.1"/>
    <property type="molecule type" value="Genomic_DNA"/>
</dbReference>
<sequence>MSMRLFGKIFSVSFRHFHRTKFSKSFFFFNSTEVFCAGLRRFIFKEDLDTLEEAKKRYRWMTILHYLMMTVIFTILAFIMYKILSFYGFIESGTEIITDLKSFVF</sequence>
<proteinExistence type="predicted"/>
<organism evidence="2 3">
    <name type="scientific">Clunio marinus</name>
    <dbReference type="NCBI Taxonomy" id="568069"/>
    <lineage>
        <taxon>Eukaryota</taxon>
        <taxon>Metazoa</taxon>
        <taxon>Ecdysozoa</taxon>
        <taxon>Arthropoda</taxon>
        <taxon>Hexapoda</taxon>
        <taxon>Insecta</taxon>
        <taxon>Pterygota</taxon>
        <taxon>Neoptera</taxon>
        <taxon>Endopterygota</taxon>
        <taxon>Diptera</taxon>
        <taxon>Nematocera</taxon>
        <taxon>Chironomoidea</taxon>
        <taxon>Chironomidae</taxon>
        <taxon>Clunio</taxon>
    </lineage>
</organism>
<evidence type="ECO:0000313" key="3">
    <source>
        <dbReference type="Proteomes" id="UP000183832"/>
    </source>
</evidence>
<reference evidence="2 3" key="1">
    <citation type="submission" date="2015-04" db="EMBL/GenBank/DDBJ databases">
        <authorList>
            <person name="Syromyatnikov M.Y."/>
            <person name="Popov V.N."/>
        </authorList>
    </citation>
    <scope>NUCLEOTIDE SEQUENCE [LARGE SCALE GENOMIC DNA]</scope>
</reference>
<gene>
    <name evidence="2" type="ORF">CLUMA_CG019524</name>
</gene>
<dbReference type="AlphaFoldDB" id="A0A1J1J302"/>
<evidence type="ECO:0000256" key="1">
    <source>
        <dbReference type="SAM" id="Phobius"/>
    </source>
</evidence>
<keyword evidence="1" id="KW-0472">Membrane</keyword>
<dbReference type="Proteomes" id="UP000183832">
    <property type="component" value="Unassembled WGS sequence"/>
</dbReference>
<keyword evidence="1" id="KW-0812">Transmembrane</keyword>
<keyword evidence="1" id="KW-1133">Transmembrane helix</keyword>
<feature type="transmembrane region" description="Helical" evidence="1">
    <location>
        <begin position="63"/>
        <end position="84"/>
    </location>
</feature>
<keyword evidence="3" id="KW-1185">Reference proteome</keyword>
<protein>
    <submittedName>
        <fullName evidence="2">CLUMA_CG019524, isoform A</fullName>
    </submittedName>
</protein>
<evidence type="ECO:0000313" key="2">
    <source>
        <dbReference type="EMBL" id="CRL06851.1"/>
    </source>
</evidence>
<name>A0A1J1J302_9DIPT</name>